<reference evidence="1" key="1">
    <citation type="submission" date="2021-02" db="EMBL/GenBank/DDBJ databases">
        <authorList>
            <person name="Nowell W R."/>
        </authorList>
    </citation>
    <scope>NUCLEOTIDE SEQUENCE</scope>
</reference>
<gene>
    <name evidence="1" type="ORF">OVA965_LOCUS27664</name>
    <name evidence="2" type="ORF">TMI583_LOCUS28412</name>
</gene>
<dbReference type="AlphaFoldDB" id="A0A8S2EZJ0"/>
<evidence type="ECO:0000313" key="1">
    <source>
        <dbReference type="EMBL" id="CAF1281608.1"/>
    </source>
</evidence>
<dbReference type="EMBL" id="CAJNOK010018402">
    <property type="protein sequence ID" value="CAF1281608.1"/>
    <property type="molecule type" value="Genomic_DNA"/>
</dbReference>
<comment type="caution">
    <text evidence="1">The sequence shown here is derived from an EMBL/GenBank/DDBJ whole genome shotgun (WGS) entry which is preliminary data.</text>
</comment>
<dbReference type="InterPro" id="IPR031248">
    <property type="entry name" value="RNF213"/>
</dbReference>
<dbReference type="Proteomes" id="UP000682733">
    <property type="component" value="Unassembled WGS sequence"/>
</dbReference>
<dbReference type="PANTHER" id="PTHR22605:SF1">
    <property type="entry name" value="RZ-TYPE DOMAIN-CONTAINING PROTEIN"/>
    <property type="match status" value="1"/>
</dbReference>
<evidence type="ECO:0000313" key="2">
    <source>
        <dbReference type="EMBL" id="CAF4086446.1"/>
    </source>
</evidence>
<dbReference type="GO" id="GO:0016887">
    <property type="term" value="F:ATP hydrolysis activity"/>
    <property type="evidence" value="ECO:0007669"/>
    <property type="project" value="InterPro"/>
</dbReference>
<dbReference type="GO" id="GO:0004842">
    <property type="term" value="F:ubiquitin-protein transferase activity"/>
    <property type="evidence" value="ECO:0007669"/>
    <property type="project" value="InterPro"/>
</dbReference>
<protein>
    <submittedName>
        <fullName evidence="1">Uncharacterized protein</fullName>
    </submittedName>
</protein>
<dbReference type="EMBL" id="CAJOBA010039966">
    <property type="protein sequence ID" value="CAF4086446.1"/>
    <property type="molecule type" value="Genomic_DNA"/>
</dbReference>
<name>A0A8S2EZJ0_9BILA</name>
<organism evidence="1 3">
    <name type="scientific">Didymodactylos carnosus</name>
    <dbReference type="NCBI Taxonomy" id="1234261"/>
    <lineage>
        <taxon>Eukaryota</taxon>
        <taxon>Metazoa</taxon>
        <taxon>Spiralia</taxon>
        <taxon>Gnathifera</taxon>
        <taxon>Rotifera</taxon>
        <taxon>Eurotatoria</taxon>
        <taxon>Bdelloidea</taxon>
        <taxon>Philodinida</taxon>
        <taxon>Philodinidae</taxon>
        <taxon>Didymodactylos</taxon>
    </lineage>
</organism>
<dbReference type="PANTHER" id="PTHR22605">
    <property type="entry name" value="RZ-TYPE DOMAIN-CONTAINING PROTEIN"/>
    <property type="match status" value="1"/>
</dbReference>
<dbReference type="Proteomes" id="UP000677228">
    <property type="component" value="Unassembled WGS sequence"/>
</dbReference>
<accession>A0A8S2EZJ0</accession>
<sequence>MSDNIQLFKEYVNFTNVKPLFYRLLLHPGITELSLEEFMKQTVTLARQLQVVENKQNIIEIVVFFDEVNTSSRLGSFKEMFMDRSLRGQLLPNNIFFTAAINSYSERNQAKPATHQSNIIQRRDYLVHDLPQTLQFLKCSYSTLPISQSRMYVERNIEMYHVKCIQNMPLEEYTRDTLCNAILDAQEFCLKRLGGNLVSQREIERCFQIFSFFWTTKYTDETEKKPIVCIALAIAVVYYFRLPTKDDRQQCNDLLSPTREEFSTVTIA</sequence>
<evidence type="ECO:0000313" key="3">
    <source>
        <dbReference type="Proteomes" id="UP000677228"/>
    </source>
</evidence>
<proteinExistence type="predicted"/>